<proteinExistence type="predicted"/>
<feature type="domain" description="NodB homology" evidence="1">
    <location>
        <begin position="4"/>
        <end position="187"/>
    </location>
</feature>
<dbReference type="Pfam" id="PF01522">
    <property type="entry name" value="Polysacc_deac_1"/>
    <property type="match status" value="1"/>
</dbReference>
<comment type="caution">
    <text evidence="2">The sequence shown here is derived from an EMBL/GenBank/DDBJ whole genome shotgun (WGS) entry which is preliminary data.</text>
</comment>
<dbReference type="InterPro" id="IPR002509">
    <property type="entry name" value="NODB_dom"/>
</dbReference>
<protein>
    <recommendedName>
        <fullName evidence="1">NodB homology domain-containing protein</fullName>
    </recommendedName>
</protein>
<dbReference type="CDD" id="cd10917">
    <property type="entry name" value="CE4_NodB_like_6s_7s"/>
    <property type="match status" value="1"/>
</dbReference>
<dbReference type="GO" id="GO:0016810">
    <property type="term" value="F:hydrolase activity, acting on carbon-nitrogen (but not peptide) bonds"/>
    <property type="evidence" value="ECO:0007669"/>
    <property type="project" value="InterPro"/>
</dbReference>
<dbReference type="EMBL" id="BLJN01000003">
    <property type="protein sequence ID" value="GFE81200.1"/>
    <property type="molecule type" value="Genomic_DNA"/>
</dbReference>
<keyword evidence="3" id="KW-1185">Reference proteome</keyword>
<name>A0A829YD68_9GAMM</name>
<gene>
    <name evidence="2" type="ORF">GCM10011487_32000</name>
</gene>
<dbReference type="SUPFAM" id="SSF88713">
    <property type="entry name" value="Glycoside hydrolase/deacetylase"/>
    <property type="match status" value="1"/>
</dbReference>
<dbReference type="AlphaFoldDB" id="A0A829YD68"/>
<dbReference type="PROSITE" id="PS51677">
    <property type="entry name" value="NODB"/>
    <property type="match status" value="1"/>
</dbReference>
<dbReference type="PANTHER" id="PTHR10587:SF137">
    <property type="entry name" value="4-DEOXY-4-FORMAMIDO-L-ARABINOSE-PHOSPHOUNDECAPRENOL DEFORMYLASE ARND-RELATED"/>
    <property type="match status" value="1"/>
</dbReference>
<organism evidence="2 3">
    <name type="scientific">Steroidobacter agaridevorans</name>
    <dbReference type="NCBI Taxonomy" id="2695856"/>
    <lineage>
        <taxon>Bacteria</taxon>
        <taxon>Pseudomonadati</taxon>
        <taxon>Pseudomonadota</taxon>
        <taxon>Gammaproteobacteria</taxon>
        <taxon>Steroidobacterales</taxon>
        <taxon>Steroidobacteraceae</taxon>
        <taxon>Steroidobacter</taxon>
    </lineage>
</organism>
<dbReference type="InterPro" id="IPR011330">
    <property type="entry name" value="Glyco_hydro/deAcase_b/a-brl"/>
</dbReference>
<reference evidence="3" key="1">
    <citation type="submission" date="2020-01" db="EMBL/GenBank/DDBJ databases">
        <title>'Steroidobacter agaridevorans' sp. nov., agar-degrading bacteria isolated from rhizosphere soils.</title>
        <authorList>
            <person name="Ikenaga M."/>
            <person name="Kataoka M."/>
            <person name="Murouchi A."/>
            <person name="Katsuragi S."/>
            <person name="Sakai M."/>
        </authorList>
    </citation>
    <scope>NUCLEOTIDE SEQUENCE [LARGE SCALE GENOMIC DNA]</scope>
    <source>
        <strain evidence="3">YU21-B</strain>
    </source>
</reference>
<accession>A0A829YD68</accession>
<evidence type="ECO:0000259" key="1">
    <source>
        <dbReference type="PROSITE" id="PS51677"/>
    </source>
</evidence>
<dbReference type="PANTHER" id="PTHR10587">
    <property type="entry name" value="GLYCOSYL TRANSFERASE-RELATED"/>
    <property type="match status" value="1"/>
</dbReference>
<dbReference type="GO" id="GO:0005975">
    <property type="term" value="P:carbohydrate metabolic process"/>
    <property type="evidence" value="ECO:0007669"/>
    <property type="project" value="InterPro"/>
</dbReference>
<evidence type="ECO:0000313" key="2">
    <source>
        <dbReference type="EMBL" id="GFE81200.1"/>
    </source>
</evidence>
<dbReference type="InterPro" id="IPR050248">
    <property type="entry name" value="Polysacc_deacetylase_ArnD"/>
</dbReference>
<dbReference type="Proteomes" id="UP000445000">
    <property type="component" value="Unassembled WGS sequence"/>
</dbReference>
<dbReference type="Gene3D" id="3.20.20.370">
    <property type="entry name" value="Glycoside hydrolase/deacetylase"/>
    <property type="match status" value="1"/>
</dbReference>
<sequence>MCANRVYLTFDDGPDPEWTPRVLDALEKEGVKATFFAIGRQAQRFPDLMRRVHDAGHAVGNHTFSHRHPWFMSQRAARAQVRDGANAISDVLGVQPGFYRPPHGRERACMSDEAHRCGEQVVLWNVSAIDWGPLGAAEGIEKRLDAVKGGDIVLMHDGQNKHNRPDQLVQILPVFLRNLSDRGLRPALLPA</sequence>
<dbReference type="RefSeq" id="WP_161812881.1">
    <property type="nucleotide sequence ID" value="NZ_BLJN01000003.1"/>
</dbReference>
<evidence type="ECO:0000313" key="3">
    <source>
        <dbReference type="Proteomes" id="UP000445000"/>
    </source>
</evidence>